<evidence type="ECO:0000313" key="2">
    <source>
        <dbReference type="Proteomes" id="UP000317122"/>
    </source>
</evidence>
<proteinExistence type="predicted"/>
<dbReference type="InterPro" id="IPR049249">
    <property type="entry name" value="DUF6882"/>
</dbReference>
<dbReference type="RefSeq" id="WP_240546967.1">
    <property type="nucleotide sequence ID" value="NZ_VLKT01000002.1"/>
</dbReference>
<dbReference type="Proteomes" id="UP000317122">
    <property type="component" value="Unassembled WGS sequence"/>
</dbReference>
<keyword evidence="2" id="KW-1185">Reference proteome</keyword>
<comment type="caution">
    <text evidence="1">The sequence shown here is derived from an EMBL/GenBank/DDBJ whole genome shotgun (WGS) entry which is preliminary data.</text>
</comment>
<name>A0A562PE02_9HYPH</name>
<gene>
    <name evidence="1" type="ORF">IQ26_00475</name>
</gene>
<accession>A0A562PE02</accession>
<protein>
    <submittedName>
        <fullName evidence="1">Uncharacterized protein</fullName>
    </submittedName>
</protein>
<sequence>MLGRRGLNPDWYAAWREEASEQLNAKNARLQNDFRLGSWPRYDYDLKAGKLLFSEEGVVKVVTEIQIAGSTSAKAGNWLWAWANSNLPEELLSDAKLVRSFGEENGIDELAQPYVTDMSNDLEALGWELAGAMVQICNALGAYRSPRGEGGGLYLIFKNISWAN</sequence>
<dbReference type="Pfam" id="PF21813">
    <property type="entry name" value="DUF6882"/>
    <property type="match status" value="1"/>
</dbReference>
<reference evidence="1 2" key="1">
    <citation type="journal article" date="2015" name="Stand. Genomic Sci.">
        <title>Genomic Encyclopedia of Bacterial and Archaeal Type Strains, Phase III: the genomes of soil and plant-associated and newly described type strains.</title>
        <authorList>
            <person name="Whitman W.B."/>
            <person name="Woyke T."/>
            <person name="Klenk H.P."/>
            <person name="Zhou Y."/>
            <person name="Lilburn T.G."/>
            <person name="Beck B.J."/>
            <person name="De Vos P."/>
            <person name="Vandamme P."/>
            <person name="Eisen J.A."/>
            <person name="Garrity G."/>
            <person name="Hugenholtz P."/>
            <person name="Kyrpides N.C."/>
        </authorList>
    </citation>
    <scope>NUCLEOTIDE SEQUENCE [LARGE SCALE GENOMIC DNA]</scope>
    <source>
        <strain evidence="1 2">CGMCC 1.2546</strain>
    </source>
</reference>
<evidence type="ECO:0000313" key="1">
    <source>
        <dbReference type="EMBL" id="TWI42712.1"/>
    </source>
</evidence>
<dbReference type="AlphaFoldDB" id="A0A562PE02"/>
<dbReference type="EMBL" id="VLKT01000002">
    <property type="protein sequence ID" value="TWI42712.1"/>
    <property type="molecule type" value="Genomic_DNA"/>
</dbReference>
<organism evidence="1 2">
    <name type="scientific">Mesorhizobium tianshanense</name>
    <dbReference type="NCBI Taxonomy" id="39844"/>
    <lineage>
        <taxon>Bacteria</taxon>
        <taxon>Pseudomonadati</taxon>
        <taxon>Pseudomonadota</taxon>
        <taxon>Alphaproteobacteria</taxon>
        <taxon>Hyphomicrobiales</taxon>
        <taxon>Phyllobacteriaceae</taxon>
        <taxon>Mesorhizobium</taxon>
    </lineage>
</organism>